<dbReference type="PROSITE" id="PS51186">
    <property type="entry name" value="GNAT"/>
    <property type="match status" value="1"/>
</dbReference>
<gene>
    <name evidence="2" type="ORF">GCM10008986_30640</name>
</gene>
<dbReference type="PANTHER" id="PTHR43072:SF60">
    <property type="entry name" value="L-2,4-DIAMINOBUTYRIC ACID ACETYLTRANSFERASE"/>
    <property type="match status" value="1"/>
</dbReference>
<name>A0ABP3LHR9_9BACI</name>
<feature type="domain" description="N-acetyltransferase" evidence="1">
    <location>
        <begin position="4"/>
        <end position="167"/>
    </location>
</feature>
<reference evidence="3" key="1">
    <citation type="journal article" date="2019" name="Int. J. Syst. Evol. Microbiol.">
        <title>The Global Catalogue of Microorganisms (GCM) 10K type strain sequencing project: providing services to taxonomists for standard genome sequencing and annotation.</title>
        <authorList>
            <consortium name="The Broad Institute Genomics Platform"/>
            <consortium name="The Broad Institute Genome Sequencing Center for Infectious Disease"/>
            <person name="Wu L."/>
            <person name="Ma J."/>
        </authorList>
    </citation>
    <scope>NUCLEOTIDE SEQUENCE [LARGE SCALE GENOMIC DNA]</scope>
    <source>
        <strain evidence="3">JCM 12389</strain>
    </source>
</reference>
<dbReference type="EMBL" id="BAAADO010000007">
    <property type="protein sequence ID" value="GAA0501110.1"/>
    <property type="molecule type" value="Genomic_DNA"/>
</dbReference>
<organism evidence="2 3">
    <name type="scientific">Salinibacillus aidingensis</name>
    <dbReference type="NCBI Taxonomy" id="237684"/>
    <lineage>
        <taxon>Bacteria</taxon>
        <taxon>Bacillati</taxon>
        <taxon>Bacillota</taxon>
        <taxon>Bacilli</taxon>
        <taxon>Bacillales</taxon>
        <taxon>Bacillaceae</taxon>
        <taxon>Salinibacillus</taxon>
    </lineage>
</organism>
<dbReference type="Gene3D" id="3.40.630.30">
    <property type="match status" value="1"/>
</dbReference>
<protein>
    <submittedName>
        <fullName evidence="2">GNAT family N-acetyltransferase</fullName>
    </submittedName>
</protein>
<dbReference type="RefSeq" id="WP_343842987.1">
    <property type="nucleotide sequence ID" value="NZ_BAAADO010000007.1"/>
</dbReference>
<dbReference type="CDD" id="cd04301">
    <property type="entry name" value="NAT_SF"/>
    <property type="match status" value="1"/>
</dbReference>
<evidence type="ECO:0000259" key="1">
    <source>
        <dbReference type="PROSITE" id="PS51186"/>
    </source>
</evidence>
<dbReference type="InterPro" id="IPR000182">
    <property type="entry name" value="GNAT_dom"/>
</dbReference>
<dbReference type="Proteomes" id="UP001500880">
    <property type="component" value="Unassembled WGS sequence"/>
</dbReference>
<dbReference type="Pfam" id="PF00583">
    <property type="entry name" value="Acetyltransf_1"/>
    <property type="match status" value="1"/>
</dbReference>
<keyword evidence="3" id="KW-1185">Reference proteome</keyword>
<sequence length="170" mass="19380">MTNTVVTILHEGDAEQYWNLRIEALKEAPDAFLTTYEEAVQRENPVDQTAERLSDENNITFGAFTDEGLVGVTTLQFSDKRKEKHKAFLLAMYVKPQYQNRGIAKQLIFKAIQTARRQGEVEQIHLSVVSTNNAAIHLYESIGFKMYATEPRAIKTDKGYLDEHLMVLSL</sequence>
<dbReference type="InterPro" id="IPR016181">
    <property type="entry name" value="Acyl_CoA_acyltransferase"/>
</dbReference>
<evidence type="ECO:0000313" key="2">
    <source>
        <dbReference type="EMBL" id="GAA0501110.1"/>
    </source>
</evidence>
<proteinExistence type="predicted"/>
<evidence type="ECO:0000313" key="3">
    <source>
        <dbReference type="Proteomes" id="UP001500880"/>
    </source>
</evidence>
<comment type="caution">
    <text evidence="2">The sequence shown here is derived from an EMBL/GenBank/DDBJ whole genome shotgun (WGS) entry which is preliminary data.</text>
</comment>
<accession>A0ABP3LHR9</accession>
<dbReference type="PANTHER" id="PTHR43072">
    <property type="entry name" value="N-ACETYLTRANSFERASE"/>
    <property type="match status" value="1"/>
</dbReference>
<dbReference type="SUPFAM" id="SSF55729">
    <property type="entry name" value="Acyl-CoA N-acyltransferases (Nat)"/>
    <property type="match status" value="1"/>
</dbReference>